<dbReference type="Proteomes" id="UP000284189">
    <property type="component" value="Unassembled WGS sequence"/>
</dbReference>
<evidence type="ECO:0000256" key="1">
    <source>
        <dbReference type="SAM" id="Phobius"/>
    </source>
</evidence>
<evidence type="ECO:0000313" key="3">
    <source>
        <dbReference type="EMBL" id="TXK00408.1"/>
    </source>
</evidence>
<accession>A0A418N4L5</accession>
<feature type="transmembrane region" description="Helical" evidence="1">
    <location>
        <begin position="15"/>
        <end position="34"/>
    </location>
</feature>
<comment type="caution">
    <text evidence="2">The sequence shown here is derived from an EMBL/GenBank/DDBJ whole genome shotgun (WGS) entry which is preliminary data.</text>
</comment>
<dbReference type="AlphaFoldDB" id="A0A418N4L5"/>
<reference evidence="2 4" key="1">
    <citation type="submission" date="2018-08" db="EMBL/GenBank/DDBJ databases">
        <title>Proposal of Muricauda 72 sp.nov. and Muricauda NH166 sp.nov., isolated from seawater.</title>
        <authorList>
            <person name="Cheng H."/>
            <person name="Wu Y.-H."/>
            <person name="Guo L.-L."/>
            <person name="Xu X.-W."/>
        </authorList>
    </citation>
    <scope>NUCLEOTIDE SEQUENCE [LARGE SCALE GENOMIC DNA]</scope>
    <source>
        <strain evidence="2 4">NH166</strain>
    </source>
</reference>
<dbReference type="EMBL" id="QXFJ01000030">
    <property type="protein sequence ID" value="RIV68709.1"/>
    <property type="molecule type" value="Genomic_DNA"/>
</dbReference>
<name>A0A418N4L5_9FLAO</name>
<keyword evidence="1" id="KW-1133">Transmembrane helix</keyword>
<keyword evidence="1" id="KW-0472">Membrane</keyword>
<dbReference type="RefSeq" id="WP_119641548.1">
    <property type="nucleotide sequence ID" value="NZ_QXFJ01000030.1"/>
</dbReference>
<keyword evidence="1" id="KW-0812">Transmembrane</keyword>
<protein>
    <submittedName>
        <fullName evidence="2">Uncharacterized protein</fullName>
    </submittedName>
</protein>
<evidence type="ECO:0000313" key="5">
    <source>
        <dbReference type="Proteomes" id="UP000321528"/>
    </source>
</evidence>
<evidence type="ECO:0000313" key="2">
    <source>
        <dbReference type="EMBL" id="RIV68709.1"/>
    </source>
</evidence>
<proteinExistence type="predicted"/>
<evidence type="ECO:0000313" key="4">
    <source>
        <dbReference type="Proteomes" id="UP000284189"/>
    </source>
</evidence>
<dbReference type="EMBL" id="VNWL01000029">
    <property type="protein sequence ID" value="TXK00408.1"/>
    <property type="molecule type" value="Genomic_DNA"/>
</dbReference>
<organism evidence="2 4">
    <name type="scientific">Flagellimonas aequoris</name>
    <dbReference type="NCBI Taxonomy" id="2306997"/>
    <lineage>
        <taxon>Bacteria</taxon>
        <taxon>Pseudomonadati</taxon>
        <taxon>Bacteroidota</taxon>
        <taxon>Flavobacteriia</taxon>
        <taxon>Flavobacteriales</taxon>
        <taxon>Flavobacteriaceae</taxon>
        <taxon>Flagellimonas</taxon>
    </lineage>
</organism>
<dbReference type="OrthoDB" id="1434855at2"/>
<sequence>MLAKVKEVWLKNPTMVLVSVAVFLVVLMFVWGWIKKGISYAVDSVKGVASTLSSDEAKSISATIFAEVNSIMTDEDKIVELIRDLTLSDYYKVQAAFGIHPYSSTFDNFDSLTGTDSNLTQVLNQTLSSNDKEKIKNSAPWLPIS</sequence>
<gene>
    <name evidence="2" type="ORF">D2U88_16095</name>
    <name evidence="3" type="ORF">FQ019_15915</name>
</gene>
<dbReference type="Proteomes" id="UP000321528">
    <property type="component" value="Unassembled WGS sequence"/>
</dbReference>
<keyword evidence="5" id="KW-1185">Reference proteome</keyword>
<reference evidence="3 5" key="2">
    <citation type="submission" date="2019-07" db="EMBL/GenBank/DDBJ databases">
        <title>Draft genome of two Muricauda strains isolated from deep sea.</title>
        <authorList>
            <person name="Sun C."/>
        </authorList>
    </citation>
    <scope>NUCLEOTIDE SEQUENCE [LARGE SCALE GENOMIC DNA]</scope>
    <source>
        <strain evidence="3 5">NH166</strain>
    </source>
</reference>